<sequence length="96" mass="10426">MRATIVVSDNIVVVDGEPMKSDLSELAAQQVSAVQWYDTEGEVEYARHVKPNEAITDFAPFQIYIDNADPLAPPEPTIVPALDGFNPKTIATILGV</sequence>
<dbReference type="EMBL" id="JAGEMI010000001">
    <property type="protein sequence ID" value="MBO1868232.1"/>
    <property type="molecule type" value="Genomic_DNA"/>
</dbReference>
<evidence type="ECO:0000313" key="1">
    <source>
        <dbReference type="EMBL" id="MBO1868232.1"/>
    </source>
</evidence>
<evidence type="ECO:0000313" key="2">
    <source>
        <dbReference type="EMBL" id="UEM11749.1"/>
    </source>
</evidence>
<organism evidence="1">
    <name type="scientific">Bradyrhizobium barranii subsp. barranii</name>
    <dbReference type="NCBI Taxonomy" id="2823807"/>
    <lineage>
        <taxon>Bacteria</taxon>
        <taxon>Pseudomonadati</taxon>
        <taxon>Pseudomonadota</taxon>
        <taxon>Alphaproteobacteria</taxon>
        <taxon>Hyphomicrobiales</taxon>
        <taxon>Nitrobacteraceae</taxon>
        <taxon>Bradyrhizobium</taxon>
        <taxon>Bradyrhizobium barranii</taxon>
    </lineage>
</organism>
<proteinExistence type="predicted"/>
<protein>
    <submittedName>
        <fullName evidence="1">Uncharacterized protein</fullName>
    </submittedName>
</protein>
<reference evidence="2 3" key="2">
    <citation type="journal article" date="2022" name="Int. J. Syst. Evol. Microbiol.">
        <title>Strains of Bradyrhizobium barranii sp. nov. associated with legumes native to Canada are symbionts of soybeans and belong to different subspecies (subsp. barranii subsp. nov. and subsp. apii subsp. nov.) and symbiovars (sv. glycinearum and sv. septentrionale).</title>
        <authorList>
            <person name="Bromfield E.S.P."/>
            <person name="Cloutier S."/>
            <person name="Wasai-Hara S."/>
            <person name="Minamisawa K."/>
        </authorList>
    </citation>
    <scope>NUCLEOTIDE SEQUENCE [LARGE SCALE GENOMIC DNA]</scope>
    <source>
        <strain evidence="2 3">144S4</strain>
    </source>
</reference>
<name>A0A939MLK3_9BRAD</name>
<evidence type="ECO:0000313" key="3">
    <source>
        <dbReference type="Proteomes" id="UP000664702"/>
    </source>
</evidence>
<dbReference type="EMBL" id="CP086136">
    <property type="protein sequence ID" value="UEM11749.1"/>
    <property type="molecule type" value="Genomic_DNA"/>
</dbReference>
<dbReference type="RefSeq" id="WP_208088786.1">
    <property type="nucleotide sequence ID" value="NZ_CP086136.1"/>
</dbReference>
<dbReference type="KEGG" id="bban:J4G43_046080"/>
<gene>
    <name evidence="2" type="ORF">J4G43_046080</name>
    <name evidence="1" type="ORF">J4G43_47800</name>
</gene>
<reference evidence="1" key="1">
    <citation type="submission" date="2021-03" db="EMBL/GenBank/DDBJ databases">
        <title>Whole Genome Sequence of Bradyrhizobium sp. Strain 144S4.</title>
        <authorList>
            <person name="Bromfield E.S.P."/>
            <person name="Cloutier S."/>
        </authorList>
    </citation>
    <scope>NUCLEOTIDE SEQUENCE [LARGE SCALE GENOMIC DNA]</scope>
    <source>
        <strain evidence="1">144S4</strain>
    </source>
</reference>
<dbReference type="AlphaFoldDB" id="A0A939MLK3"/>
<dbReference type="Proteomes" id="UP000664702">
    <property type="component" value="Chromosome"/>
</dbReference>
<accession>A0A939MLK3</accession>